<comment type="caution">
    <text evidence="2">The sequence shown here is derived from an EMBL/GenBank/DDBJ whole genome shotgun (WGS) entry which is preliminary data.</text>
</comment>
<feature type="transmembrane region" description="Helical" evidence="1">
    <location>
        <begin position="301"/>
        <end position="321"/>
    </location>
</feature>
<keyword evidence="1" id="KW-0812">Transmembrane</keyword>
<reference evidence="2 3" key="1">
    <citation type="submission" date="2018-06" db="EMBL/GenBank/DDBJ databases">
        <title>Genomic Encyclopedia of Type Strains, Phase IV (KMG-IV): sequencing the most valuable type-strain genomes for metagenomic binning, comparative biology and taxonomic classification.</title>
        <authorList>
            <person name="Goeker M."/>
        </authorList>
    </citation>
    <scope>NUCLEOTIDE SEQUENCE [LARGE SCALE GENOMIC DNA]</scope>
    <source>
        <strain evidence="2 3">DSM 25532</strain>
    </source>
</reference>
<keyword evidence="1" id="KW-1133">Transmembrane helix</keyword>
<keyword evidence="3" id="KW-1185">Reference proteome</keyword>
<organism evidence="2 3">
    <name type="scientific">Roseimicrobium gellanilyticum</name>
    <dbReference type="NCBI Taxonomy" id="748857"/>
    <lineage>
        <taxon>Bacteria</taxon>
        <taxon>Pseudomonadati</taxon>
        <taxon>Verrucomicrobiota</taxon>
        <taxon>Verrucomicrobiia</taxon>
        <taxon>Verrucomicrobiales</taxon>
        <taxon>Verrucomicrobiaceae</taxon>
        <taxon>Roseimicrobium</taxon>
    </lineage>
</organism>
<dbReference type="AlphaFoldDB" id="A0A366H0W2"/>
<sequence length="378" mass="41623">MPAAAIHEVNCPQCGADTPVRGHVATSCSGCHTLLVSLRGQVRRAQGFEGHLPREDDTVALVCRLCGGALPDEVLKAGTGAKCTYCGERADIPPTILAMFRAMVTHPSAVPLAAKRVAQFWMGAAIAFAVIVGVYMLTPDTSSRTELNMPLSNPELVKTEGDARYYRISAQAGPFELKPRGNLYPSFFLKGYDYKSGEVKSHHLIHNQEIFFLTTLVSEQTGVRRSQWISMFDGAQYSREKEIPESDLSGELSLHGADKSYRLPVGKYRVEVSQIILRGGGEPPPYIVCEMNASYSEMNQILVFLFFGVAWILFLDVHRVARKKLGDTKWFGLPQWITIAAGVFLLVEVLRPMDPFGAKGAFEAREASEKPGVLMPKK</sequence>
<evidence type="ECO:0000313" key="3">
    <source>
        <dbReference type="Proteomes" id="UP000253426"/>
    </source>
</evidence>
<name>A0A366H0W2_9BACT</name>
<evidence type="ECO:0000256" key="1">
    <source>
        <dbReference type="SAM" id="Phobius"/>
    </source>
</evidence>
<gene>
    <name evidence="2" type="ORF">DES53_12125</name>
</gene>
<feature type="transmembrane region" description="Helical" evidence="1">
    <location>
        <begin position="120"/>
        <end position="138"/>
    </location>
</feature>
<proteinExistence type="predicted"/>
<protein>
    <submittedName>
        <fullName evidence="2">Uncharacterized protein</fullName>
    </submittedName>
</protein>
<evidence type="ECO:0000313" key="2">
    <source>
        <dbReference type="EMBL" id="RBP35505.1"/>
    </source>
</evidence>
<keyword evidence="1" id="KW-0472">Membrane</keyword>
<feature type="transmembrane region" description="Helical" evidence="1">
    <location>
        <begin position="333"/>
        <end position="350"/>
    </location>
</feature>
<dbReference type="OrthoDB" id="6412825at2"/>
<accession>A0A366H0W2</accession>
<dbReference type="EMBL" id="QNRR01000021">
    <property type="protein sequence ID" value="RBP35505.1"/>
    <property type="molecule type" value="Genomic_DNA"/>
</dbReference>
<dbReference type="Proteomes" id="UP000253426">
    <property type="component" value="Unassembled WGS sequence"/>
</dbReference>